<organism evidence="2 3">
    <name type="scientific">Egibacter rhizosphaerae</name>
    <dbReference type="NCBI Taxonomy" id="1670831"/>
    <lineage>
        <taxon>Bacteria</taxon>
        <taxon>Bacillati</taxon>
        <taxon>Actinomycetota</taxon>
        <taxon>Nitriliruptoria</taxon>
        <taxon>Egibacterales</taxon>
        <taxon>Egibacteraceae</taxon>
        <taxon>Egibacter</taxon>
    </lineage>
</organism>
<evidence type="ECO:0000256" key="1">
    <source>
        <dbReference type="SAM" id="MobiDB-lite"/>
    </source>
</evidence>
<sequence length="110" mass="12136">MDADAVGPRVVSPRGGPSRQSPASIGTTTRRRWPRSSRSSRASSACGDGLRPPTRRARSRSQRLPRPPRTARRRRTPRRPRQPGSRTGPAVSRDGSCAWRSPIPWMASRG</sequence>
<protein>
    <submittedName>
        <fullName evidence="2">Uncharacterized protein</fullName>
    </submittedName>
</protein>
<proteinExistence type="predicted"/>
<accession>A0A411YDA6</accession>
<feature type="compositionally biased region" description="Polar residues" evidence="1">
    <location>
        <begin position="18"/>
        <end position="28"/>
    </location>
</feature>
<dbReference type="AlphaFoldDB" id="A0A411YDA6"/>
<reference evidence="2 3" key="1">
    <citation type="submission" date="2019-01" db="EMBL/GenBank/DDBJ databases">
        <title>Egibacter rhizosphaerae EGI 80759T.</title>
        <authorList>
            <person name="Chen D.-D."/>
            <person name="Tian Y."/>
            <person name="Jiao J.-Y."/>
            <person name="Zhang X.-T."/>
            <person name="Zhang Y.-G."/>
            <person name="Zhang Y."/>
            <person name="Xiao M."/>
            <person name="Shu W.-S."/>
            <person name="Li W.-J."/>
        </authorList>
    </citation>
    <scope>NUCLEOTIDE SEQUENCE [LARGE SCALE GENOMIC DNA]</scope>
    <source>
        <strain evidence="2 3">EGI 80759</strain>
    </source>
</reference>
<feature type="compositionally biased region" description="Basic residues" evidence="1">
    <location>
        <begin position="69"/>
        <end position="81"/>
    </location>
</feature>
<dbReference type="Proteomes" id="UP000291469">
    <property type="component" value="Chromosome"/>
</dbReference>
<dbReference type="KEGG" id="erz:ER308_06290"/>
<gene>
    <name evidence="2" type="ORF">ER308_06290</name>
</gene>
<evidence type="ECO:0000313" key="2">
    <source>
        <dbReference type="EMBL" id="QBI19185.1"/>
    </source>
</evidence>
<keyword evidence="3" id="KW-1185">Reference proteome</keyword>
<dbReference type="EMBL" id="CP036402">
    <property type="protein sequence ID" value="QBI19185.1"/>
    <property type="molecule type" value="Genomic_DNA"/>
</dbReference>
<feature type="region of interest" description="Disordered" evidence="1">
    <location>
        <begin position="1"/>
        <end position="110"/>
    </location>
</feature>
<name>A0A411YDA6_9ACTN</name>
<feature type="compositionally biased region" description="Basic residues" evidence="1">
    <location>
        <begin position="53"/>
        <end position="63"/>
    </location>
</feature>
<evidence type="ECO:0000313" key="3">
    <source>
        <dbReference type="Proteomes" id="UP000291469"/>
    </source>
</evidence>